<gene>
    <name evidence="2" type="ORF">SAMN04488567_3190</name>
</gene>
<dbReference type="GO" id="GO:0010468">
    <property type="term" value="P:regulation of gene expression"/>
    <property type="evidence" value="ECO:0007669"/>
    <property type="project" value="InterPro"/>
</dbReference>
<evidence type="ECO:0000313" key="2">
    <source>
        <dbReference type="EMBL" id="SDF00721.1"/>
    </source>
</evidence>
<dbReference type="OrthoDB" id="7157734at2"/>
<dbReference type="Proteomes" id="UP000198922">
    <property type="component" value="Unassembled WGS sequence"/>
</dbReference>
<feature type="transmembrane region" description="Helical" evidence="1">
    <location>
        <begin position="180"/>
        <end position="198"/>
    </location>
</feature>
<feature type="transmembrane region" description="Helical" evidence="1">
    <location>
        <begin position="219"/>
        <end position="243"/>
    </location>
</feature>
<keyword evidence="1" id="KW-1133">Transmembrane helix</keyword>
<dbReference type="PANTHER" id="PTHR38457">
    <property type="entry name" value="REGULATOR ABRB-RELATED"/>
    <property type="match status" value="1"/>
</dbReference>
<evidence type="ECO:0000313" key="3">
    <source>
        <dbReference type="Proteomes" id="UP000198922"/>
    </source>
</evidence>
<dbReference type="Pfam" id="PF05145">
    <property type="entry name" value="AbrB"/>
    <property type="match status" value="1"/>
</dbReference>
<proteinExistence type="predicted"/>
<feature type="transmembrane region" description="Helical" evidence="1">
    <location>
        <begin position="34"/>
        <end position="53"/>
    </location>
</feature>
<feature type="transmembrane region" description="Helical" evidence="1">
    <location>
        <begin position="84"/>
        <end position="106"/>
    </location>
</feature>
<dbReference type="PANTHER" id="PTHR38457:SF1">
    <property type="entry name" value="REGULATOR ABRB-RELATED"/>
    <property type="match status" value="1"/>
</dbReference>
<feature type="transmembrane region" description="Helical" evidence="1">
    <location>
        <begin position="60"/>
        <end position="78"/>
    </location>
</feature>
<dbReference type="STRING" id="521013.SAMN04488567_3190"/>
<protein>
    <recommendedName>
        <fullName evidence="4">Ammonia monooxygenase</fullName>
    </recommendedName>
</protein>
<dbReference type="EMBL" id="FNAT01000006">
    <property type="protein sequence ID" value="SDF00721.1"/>
    <property type="molecule type" value="Genomic_DNA"/>
</dbReference>
<dbReference type="AlphaFoldDB" id="A0A1G7HK25"/>
<dbReference type="InterPro" id="IPR007820">
    <property type="entry name" value="AbrB_fam"/>
</dbReference>
<feature type="transmembrane region" description="Helical" evidence="1">
    <location>
        <begin position="318"/>
        <end position="336"/>
    </location>
</feature>
<dbReference type="GO" id="GO:0016020">
    <property type="term" value="C:membrane"/>
    <property type="evidence" value="ECO:0007669"/>
    <property type="project" value="InterPro"/>
</dbReference>
<accession>A0A1G7HK25</accession>
<dbReference type="RefSeq" id="WP_090113615.1">
    <property type="nucleotide sequence ID" value="NZ_FNAT01000006.1"/>
</dbReference>
<keyword evidence="3" id="KW-1185">Reference proteome</keyword>
<dbReference type="PIRSF" id="PIRSF038991">
    <property type="entry name" value="Protein_AbrB"/>
    <property type="match status" value="1"/>
</dbReference>
<evidence type="ECO:0000256" key="1">
    <source>
        <dbReference type="SAM" id="Phobius"/>
    </source>
</evidence>
<organism evidence="2 3">
    <name type="scientific">Limimaricola pyoseonensis</name>
    <dbReference type="NCBI Taxonomy" id="521013"/>
    <lineage>
        <taxon>Bacteria</taxon>
        <taxon>Pseudomonadati</taxon>
        <taxon>Pseudomonadota</taxon>
        <taxon>Alphaproteobacteria</taxon>
        <taxon>Rhodobacterales</taxon>
        <taxon>Paracoccaceae</taxon>
        <taxon>Limimaricola</taxon>
    </lineage>
</organism>
<sequence length="345" mass="34282">MPAIHRIRPHLAAAGLGLGGAAVAALLGVPAGPLIGATLAVAAAAALRLRLAVAPRLRDLAFALIGVSLGAGVDADILAQLPAWSVSLALLAVALVATVLTGRLLLTRLFGHDGDTAVLASSPGTMSNAIAIALDGRGDATAVMALQLMRLLILVMLVPPLAIALDAPQAGTAPSPDMPLPMLAALVLLALGLGRLGARRGIPAACLLGGMLVSAGSHVSGLATGTAPGWAIFLGFAITGTVLGTRLSSVKPKALWSLSGAGAAVVATALGLSLGFAFIAHLLTGLPFGQLWVAYAPGGVEAMAAIGLALGYDPAFVAAHHFARILILVGLMPILLGKQSRKPAS</sequence>
<keyword evidence="1" id="KW-0472">Membrane</keyword>
<keyword evidence="1" id="KW-0812">Transmembrane</keyword>
<evidence type="ECO:0008006" key="4">
    <source>
        <dbReference type="Google" id="ProtNLM"/>
    </source>
</evidence>
<name>A0A1G7HK25_9RHOB</name>
<feature type="transmembrane region" description="Helical" evidence="1">
    <location>
        <begin position="292"/>
        <end position="312"/>
    </location>
</feature>
<feature type="transmembrane region" description="Helical" evidence="1">
    <location>
        <begin position="255"/>
        <end position="280"/>
    </location>
</feature>
<feature type="transmembrane region" description="Helical" evidence="1">
    <location>
        <begin position="151"/>
        <end position="168"/>
    </location>
</feature>
<reference evidence="3" key="1">
    <citation type="submission" date="2016-10" db="EMBL/GenBank/DDBJ databases">
        <authorList>
            <person name="Varghese N."/>
            <person name="Submissions S."/>
        </authorList>
    </citation>
    <scope>NUCLEOTIDE SEQUENCE [LARGE SCALE GENOMIC DNA]</scope>
    <source>
        <strain evidence="3">DSM 21424</strain>
    </source>
</reference>